<sequence length="216" mass="23085">MNSRKAAAPAGARSRLRRGLALGATAVLGALALGSAAPGNAAPESFPALGDDLAAVNRSATAAPAQMSQLDFLLGNWKCLVTTQMHGQPTMTNTTYLSVRSILGGHWYELRSLQLPSTSNPQRVVARQVYGWDPAAQQFTTYYFDDADGQGTGSAPQVTTGHAVFTGTYLFNGFRHIGRDDLYSPAPDKLYNDVSMAMESTPDQLFPVGAARCDRR</sequence>
<accession>A0ABX9WD38</accession>
<dbReference type="RefSeq" id="WP_123243267.1">
    <property type="nucleotide sequence ID" value="NZ_JAAHBY010000104.1"/>
</dbReference>
<dbReference type="Pfam" id="PF07617">
    <property type="entry name" value="DUF1579"/>
    <property type="match status" value="1"/>
</dbReference>
<name>A0ABX9WD38_9ACTN</name>
<dbReference type="InterPro" id="IPR011473">
    <property type="entry name" value="DUF1579"/>
</dbReference>
<reference evidence="2 3" key="1">
    <citation type="submission" date="2018-11" db="EMBL/GenBank/DDBJ databases">
        <title>Micromonospora sp. PPF5-17, a new actinomycetes isolated from a hot spring soil.</title>
        <authorList>
            <person name="Thawai C."/>
        </authorList>
    </citation>
    <scope>NUCLEOTIDE SEQUENCE [LARGE SCALE GENOMIC DNA]</scope>
    <source>
        <strain evidence="2 3">PPF5-17</strain>
    </source>
</reference>
<feature type="chain" id="PRO_5046838704" evidence="1">
    <location>
        <begin position="42"/>
        <end position="216"/>
    </location>
</feature>
<keyword evidence="3" id="KW-1185">Reference proteome</keyword>
<comment type="caution">
    <text evidence="2">The sequence shown here is derived from an EMBL/GenBank/DDBJ whole genome shotgun (WGS) entry which is preliminary data.</text>
</comment>
<dbReference type="EMBL" id="RJLN01000104">
    <property type="protein sequence ID" value="RNL89815.1"/>
    <property type="molecule type" value="Genomic_DNA"/>
</dbReference>
<evidence type="ECO:0000313" key="3">
    <source>
        <dbReference type="Proteomes" id="UP000280698"/>
    </source>
</evidence>
<dbReference type="Proteomes" id="UP000280698">
    <property type="component" value="Unassembled WGS sequence"/>
</dbReference>
<proteinExistence type="predicted"/>
<protein>
    <submittedName>
        <fullName evidence="2">DUF1579 domain-containing protein</fullName>
    </submittedName>
</protein>
<gene>
    <name evidence="2" type="ORF">EFE23_24430</name>
</gene>
<feature type="signal peptide" evidence="1">
    <location>
        <begin position="1"/>
        <end position="41"/>
    </location>
</feature>
<evidence type="ECO:0000256" key="1">
    <source>
        <dbReference type="SAM" id="SignalP"/>
    </source>
</evidence>
<evidence type="ECO:0000313" key="2">
    <source>
        <dbReference type="EMBL" id="RNL89815.1"/>
    </source>
</evidence>
<keyword evidence="1" id="KW-0732">Signal</keyword>
<organism evidence="2 3">
    <name type="scientific">Micromonospora solifontis</name>
    <dbReference type="NCBI Taxonomy" id="2487138"/>
    <lineage>
        <taxon>Bacteria</taxon>
        <taxon>Bacillati</taxon>
        <taxon>Actinomycetota</taxon>
        <taxon>Actinomycetes</taxon>
        <taxon>Micromonosporales</taxon>
        <taxon>Micromonosporaceae</taxon>
        <taxon>Micromonospora</taxon>
    </lineage>
</organism>